<dbReference type="EMBL" id="OVTA01000039">
    <property type="protein sequence ID" value="SPS00141.1"/>
    <property type="molecule type" value="Genomic_DNA"/>
</dbReference>
<evidence type="ECO:0000313" key="1">
    <source>
        <dbReference type="EMBL" id="SPS00141.1"/>
    </source>
</evidence>
<proteinExistence type="predicted"/>
<reference evidence="1 2" key="1">
    <citation type="submission" date="2018-01" db="EMBL/GenBank/DDBJ databases">
        <authorList>
            <person name="Gaut B.S."/>
            <person name="Morton B.R."/>
            <person name="Clegg M.T."/>
            <person name="Duvall M.R."/>
        </authorList>
    </citation>
    <scope>NUCLEOTIDE SEQUENCE [LARGE SCALE GENOMIC DNA]</scope>
    <source>
        <strain evidence="1">Cupriavidus taiwanensis cmp 52</strain>
    </source>
</reference>
<sequence>MQSRHDYKIVMIILRHKRKFRLNPSD</sequence>
<accession>A0A375J6F7</accession>
<protein>
    <submittedName>
        <fullName evidence="1">Uncharacterized protein</fullName>
    </submittedName>
</protein>
<gene>
    <name evidence="1" type="ORF">CBM2634_B160027</name>
</gene>
<dbReference type="Proteomes" id="UP000256805">
    <property type="component" value="Unassembled WGS sequence"/>
</dbReference>
<name>A0A375J6F7_9BURK</name>
<organism evidence="1 2">
    <name type="scientific">Cupriavidus taiwanensis</name>
    <dbReference type="NCBI Taxonomy" id="164546"/>
    <lineage>
        <taxon>Bacteria</taxon>
        <taxon>Pseudomonadati</taxon>
        <taxon>Pseudomonadota</taxon>
        <taxon>Betaproteobacteria</taxon>
        <taxon>Burkholderiales</taxon>
        <taxon>Burkholderiaceae</taxon>
        <taxon>Cupriavidus</taxon>
    </lineage>
</organism>
<evidence type="ECO:0000313" key="2">
    <source>
        <dbReference type="Proteomes" id="UP000256805"/>
    </source>
</evidence>
<dbReference type="AlphaFoldDB" id="A0A375J6F7"/>